<keyword evidence="2" id="KW-0472">Membrane</keyword>
<dbReference type="Proteomes" id="UP000186940">
    <property type="component" value="Unassembled WGS sequence"/>
</dbReference>
<evidence type="ECO:0000256" key="1">
    <source>
        <dbReference type="SAM" id="MobiDB-lite"/>
    </source>
</evidence>
<dbReference type="EMBL" id="LYOS01000001">
    <property type="protein sequence ID" value="OFV68819.1"/>
    <property type="molecule type" value="Genomic_DNA"/>
</dbReference>
<keyword evidence="2" id="KW-1133">Transmembrane helix</keyword>
<dbReference type="STRING" id="1838285.SCAL_000495"/>
<gene>
    <name evidence="3" type="ORF">SCAL_000495</name>
</gene>
<feature type="compositionally biased region" description="Polar residues" evidence="1">
    <location>
        <begin position="163"/>
        <end position="173"/>
    </location>
</feature>
<accession>A0A1F2PBL9</accession>
<keyword evidence="2" id="KW-0812">Transmembrane</keyword>
<name>A0A1F2PBL9_9EURY</name>
<evidence type="ECO:0000256" key="2">
    <source>
        <dbReference type="SAM" id="Phobius"/>
    </source>
</evidence>
<feature type="compositionally biased region" description="Low complexity" evidence="1">
    <location>
        <begin position="141"/>
        <end position="158"/>
    </location>
</feature>
<feature type="region of interest" description="Disordered" evidence="1">
    <location>
        <begin position="121"/>
        <end position="173"/>
    </location>
</feature>
<proteinExistence type="predicted"/>
<keyword evidence="4" id="KW-1185">Reference proteome</keyword>
<sequence>MKMKDLAVTGLVLIMLIGAFAPVVSADEQSTTPLPPNKFWGTVNLNGEPLAAGYMVKAYIDGELRGSVIVTTPGKYGEPPSLYLVVDGSASDEGKTITFTLAGVPAEETATWKAMNPPQVLNLTASGEPKETPVPTPTPRPTVTATPAATATQTPAPQDHAQGESSTDSFNQSDGAISSVIDSIFGGNEASDEEIPGESGNLRTIYAILIIEAILIAIGITGILFYFRKKRRGGI</sequence>
<evidence type="ECO:0000313" key="3">
    <source>
        <dbReference type="EMBL" id="OFV68819.1"/>
    </source>
</evidence>
<organism evidence="3 4">
    <name type="scientific">Candidatus Syntropharchaeum caldarium</name>
    <dbReference type="NCBI Taxonomy" id="1838285"/>
    <lineage>
        <taxon>Archaea</taxon>
        <taxon>Methanobacteriati</taxon>
        <taxon>Methanobacteriota</taxon>
        <taxon>Stenosarchaea group</taxon>
        <taxon>Methanomicrobia</taxon>
        <taxon>Methanosarcinales</taxon>
        <taxon>ANME-2 cluster</taxon>
        <taxon>Candidatus Syntropharchaeum</taxon>
    </lineage>
</organism>
<dbReference type="AlphaFoldDB" id="A0A1F2PBL9"/>
<evidence type="ECO:0000313" key="4">
    <source>
        <dbReference type="Proteomes" id="UP000186940"/>
    </source>
</evidence>
<reference evidence="3" key="1">
    <citation type="submission" date="2016-05" db="EMBL/GenBank/DDBJ databases">
        <title>Microbial consortia oxidize butane by reversing methanogenesis.</title>
        <authorList>
            <person name="Laso-Perez R."/>
            <person name="Richter M."/>
            <person name="Wegener G."/>
            <person name="Musat F."/>
        </authorList>
    </citation>
    <scope>NUCLEOTIDE SEQUENCE [LARGE SCALE GENOMIC DNA]</scope>
    <source>
        <strain evidence="3">BOX2</strain>
    </source>
</reference>
<feature type="transmembrane region" description="Helical" evidence="2">
    <location>
        <begin position="205"/>
        <end position="227"/>
    </location>
</feature>
<comment type="caution">
    <text evidence="3">The sequence shown here is derived from an EMBL/GenBank/DDBJ whole genome shotgun (WGS) entry which is preliminary data.</text>
</comment>
<protein>
    <submittedName>
        <fullName evidence="3">Uncharacterized protein</fullName>
    </submittedName>
</protein>